<gene>
    <name evidence="6" type="primary">yxlF1</name>
    <name evidence="6" type="ORF">CMASS_00315</name>
</gene>
<dbReference type="Proteomes" id="UP001220064">
    <property type="component" value="Chromosome"/>
</dbReference>
<organism evidence="6 7">
    <name type="scientific">Corynebacterium massiliense DSM 45435</name>
    <dbReference type="NCBI Taxonomy" id="1121364"/>
    <lineage>
        <taxon>Bacteria</taxon>
        <taxon>Bacillati</taxon>
        <taxon>Actinomycetota</taxon>
        <taxon>Actinomycetes</taxon>
        <taxon>Mycobacteriales</taxon>
        <taxon>Corynebacteriaceae</taxon>
        <taxon>Corynebacterium</taxon>
    </lineage>
</organism>
<protein>
    <submittedName>
        <fullName evidence="6">ABC transporter ATP-binding protein YxlF</fullName>
        <ecNumber evidence="6">3.6.3.-</ecNumber>
    </submittedName>
</protein>
<evidence type="ECO:0000256" key="2">
    <source>
        <dbReference type="ARBA" id="ARBA00022448"/>
    </source>
</evidence>
<evidence type="ECO:0000313" key="7">
    <source>
        <dbReference type="Proteomes" id="UP001220064"/>
    </source>
</evidence>
<dbReference type="Gene3D" id="3.40.50.300">
    <property type="entry name" value="P-loop containing nucleotide triphosphate hydrolases"/>
    <property type="match status" value="1"/>
</dbReference>
<dbReference type="InterPro" id="IPR003439">
    <property type="entry name" value="ABC_transporter-like_ATP-bd"/>
</dbReference>
<evidence type="ECO:0000256" key="4">
    <source>
        <dbReference type="ARBA" id="ARBA00022840"/>
    </source>
</evidence>
<dbReference type="InterPro" id="IPR027417">
    <property type="entry name" value="P-loop_NTPase"/>
</dbReference>
<comment type="similarity">
    <text evidence="1">Belongs to the ABC transporter superfamily.</text>
</comment>
<evidence type="ECO:0000256" key="3">
    <source>
        <dbReference type="ARBA" id="ARBA00022741"/>
    </source>
</evidence>
<keyword evidence="7" id="KW-1185">Reference proteome</keyword>
<keyword evidence="6" id="KW-0378">Hydrolase</keyword>
<proteinExistence type="inferred from homology"/>
<reference evidence="6 7" key="1">
    <citation type="submission" date="2020-10" db="EMBL/GenBank/DDBJ databases">
        <title>Complete genome sequence of Corynebacterium massiliense DSM 45435, type strain of Corynebacterium massiliense.</title>
        <authorList>
            <person name="Busche T."/>
            <person name="Kalinowski J."/>
            <person name="Ruckert C."/>
        </authorList>
    </citation>
    <scope>NUCLEOTIDE SEQUENCE [LARGE SCALE GENOMIC DNA]</scope>
    <source>
        <strain evidence="6 7">DSM 45435</strain>
    </source>
</reference>
<name>A0ABY7U4D4_9CORY</name>
<dbReference type="PANTHER" id="PTHR43335">
    <property type="entry name" value="ABC TRANSPORTER, ATP-BINDING PROTEIN"/>
    <property type="match status" value="1"/>
</dbReference>
<dbReference type="EMBL" id="CP063189">
    <property type="protein sequence ID" value="WCZ31534.1"/>
    <property type="molecule type" value="Genomic_DNA"/>
</dbReference>
<dbReference type="GO" id="GO:0005524">
    <property type="term" value="F:ATP binding"/>
    <property type="evidence" value="ECO:0007669"/>
    <property type="project" value="UniProtKB-KW"/>
</dbReference>
<dbReference type="InterPro" id="IPR003593">
    <property type="entry name" value="AAA+_ATPase"/>
</dbReference>
<dbReference type="GO" id="GO:0016787">
    <property type="term" value="F:hydrolase activity"/>
    <property type="evidence" value="ECO:0007669"/>
    <property type="project" value="UniProtKB-KW"/>
</dbReference>
<dbReference type="Pfam" id="PF00005">
    <property type="entry name" value="ABC_tran"/>
    <property type="match status" value="1"/>
</dbReference>
<sequence>MIECRGVAKRYSRSDVLRDVTFDVARGRVHALLGRNGAGKSTLFSILLGLIEPTAGEAIVRTDKVGASLNGPAFYGHLSARDNLRVHTALQGLPQSEADRVLELVGLKGTGRKKAKHFSTGMKARLALAQTLLGDPELLILDEPQNGLDPQGIADLRAILRRYAAAGHTVLVSSHQLGEVVHLADDATVIAHGTVRYTGALTDLAPSGQLEDEFFRLTAASAPDGDAA</sequence>
<dbReference type="PROSITE" id="PS50893">
    <property type="entry name" value="ABC_TRANSPORTER_2"/>
    <property type="match status" value="1"/>
</dbReference>
<evidence type="ECO:0000313" key="6">
    <source>
        <dbReference type="EMBL" id="WCZ31534.1"/>
    </source>
</evidence>
<dbReference type="EC" id="3.6.3.-" evidence="6"/>
<dbReference type="SMART" id="SM00382">
    <property type="entry name" value="AAA"/>
    <property type="match status" value="1"/>
</dbReference>
<keyword evidence="2" id="KW-0813">Transport</keyword>
<evidence type="ECO:0000259" key="5">
    <source>
        <dbReference type="PROSITE" id="PS50893"/>
    </source>
</evidence>
<dbReference type="SUPFAM" id="SSF52540">
    <property type="entry name" value="P-loop containing nucleoside triphosphate hydrolases"/>
    <property type="match status" value="1"/>
</dbReference>
<dbReference type="PANTHER" id="PTHR43335:SF4">
    <property type="entry name" value="ABC TRANSPORTER, ATP-BINDING PROTEIN"/>
    <property type="match status" value="1"/>
</dbReference>
<evidence type="ECO:0000256" key="1">
    <source>
        <dbReference type="ARBA" id="ARBA00005417"/>
    </source>
</evidence>
<feature type="domain" description="ABC transporter" evidence="5">
    <location>
        <begin position="2"/>
        <end position="217"/>
    </location>
</feature>
<keyword evidence="3" id="KW-0547">Nucleotide-binding</keyword>
<keyword evidence="4 6" id="KW-0067">ATP-binding</keyword>
<accession>A0ABY7U4D4</accession>